<comment type="caution">
    <text evidence="4">The sequence shown here is derived from an EMBL/GenBank/DDBJ whole genome shotgun (WGS) entry which is preliminary data.</text>
</comment>
<evidence type="ECO:0000313" key="4">
    <source>
        <dbReference type="EMBL" id="MCR2804330.1"/>
    </source>
</evidence>
<reference evidence="4" key="1">
    <citation type="submission" date="2022-08" db="EMBL/GenBank/DDBJ databases">
        <title>The genomic sequence of strain Paenibacillus sp. SCIV0701.</title>
        <authorList>
            <person name="Zhao H."/>
        </authorList>
    </citation>
    <scope>NUCLEOTIDE SEQUENCE</scope>
    <source>
        <strain evidence="4">SCIV0701</strain>
    </source>
</reference>
<dbReference type="SMART" id="SM00636">
    <property type="entry name" value="Glyco_18"/>
    <property type="match status" value="1"/>
</dbReference>
<dbReference type="InterPro" id="IPR011583">
    <property type="entry name" value="Chitinase_II/V-like_cat"/>
</dbReference>
<dbReference type="Proteomes" id="UP001141950">
    <property type="component" value="Unassembled WGS sequence"/>
</dbReference>
<feature type="domain" description="GH18" evidence="3">
    <location>
        <begin position="224"/>
        <end position="536"/>
    </location>
</feature>
<name>A0A9X2MQ18_9BACL</name>
<evidence type="ECO:0000259" key="2">
    <source>
        <dbReference type="PROSITE" id="PS51272"/>
    </source>
</evidence>
<feature type="chain" id="PRO_5040842898" evidence="1">
    <location>
        <begin position="24"/>
        <end position="536"/>
    </location>
</feature>
<dbReference type="GO" id="GO:0008061">
    <property type="term" value="F:chitin binding"/>
    <property type="evidence" value="ECO:0007669"/>
    <property type="project" value="InterPro"/>
</dbReference>
<evidence type="ECO:0000259" key="3">
    <source>
        <dbReference type="PROSITE" id="PS51910"/>
    </source>
</evidence>
<feature type="signal peptide" evidence="1">
    <location>
        <begin position="1"/>
        <end position="23"/>
    </location>
</feature>
<dbReference type="InterPro" id="IPR001223">
    <property type="entry name" value="Glyco_hydro18_cat"/>
</dbReference>
<dbReference type="InterPro" id="IPR001119">
    <property type="entry name" value="SLH_dom"/>
</dbReference>
<dbReference type="PROSITE" id="PS51910">
    <property type="entry name" value="GH18_2"/>
    <property type="match status" value="1"/>
</dbReference>
<proteinExistence type="predicted"/>
<dbReference type="InterPro" id="IPR017853">
    <property type="entry name" value="GH"/>
</dbReference>
<feature type="domain" description="SLH" evidence="2">
    <location>
        <begin position="163"/>
        <end position="225"/>
    </location>
</feature>
<sequence>MRGKRIAAAALALMMLFSGQAFAYEAQLKPFKDVPNDYAQEAIYTLTALGVIDGYEDLTYRPEGSLSREAFVKLLVAASQTEAGTGRLPADVAKDRWSAPYLSVAYENEWLGSLLDSDGKLMPAKTITRQEVAMLIGVSQLQMLDEESRERWLTSEWEKERDDRSFQDAESIDADLRPYVYYAARHGIMEGDPAGFKPSEPLNRKQAAAVIYRLLDNRVSGELVDMTGYYALGSYPAIHHVEKLSRVIYGWSSLQYDGAGSASLNVSTTEYKIPNGYAEPLEAANEAGAAKELMVFYAGADLKDFLKDQEAQESFIESLLAAMNDPTYSFDGVHIDFEGLKEAGSAADYASFLTLLKEELGAFTLSVAVPPIEYYKGYDLKKIGELADSVVLMAYDFTHGESRLPSAPLPLVNEAVQTALRSIPKEKLVLGVSKQANQWITAPDGTTGPVFRPAIADVEKRLASAGVTATWSMPYLLKKLEFKDERGSHLLYYEDTQSIEKKIWLAKYYGLSGVSLWHMGNYTAGDWELVGKHASE</sequence>
<dbReference type="PROSITE" id="PS51272">
    <property type="entry name" value="SLH"/>
    <property type="match status" value="2"/>
</dbReference>
<feature type="domain" description="SLH" evidence="2">
    <location>
        <begin position="26"/>
        <end position="89"/>
    </location>
</feature>
<dbReference type="GO" id="GO:0016787">
    <property type="term" value="F:hydrolase activity"/>
    <property type="evidence" value="ECO:0007669"/>
    <property type="project" value="UniProtKB-KW"/>
</dbReference>
<protein>
    <submittedName>
        <fullName evidence="4">Glycosyl hydrolase family 18 protein</fullName>
    </submittedName>
</protein>
<dbReference type="Pfam" id="PF00395">
    <property type="entry name" value="SLH"/>
    <property type="match status" value="2"/>
</dbReference>
<accession>A0A9X2MQ18</accession>
<keyword evidence="1" id="KW-0732">Signal</keyword>
<dbReference type="Gene3D" id="3.20.20.80">
    <property type="entry name" value="Glycosidases"/>
    <property type="match status" value="1"/>
</dbReference>
<dbReference type="Pfam" id="PF00704">
    <property type="entry name" value="Glyco_hydro_18"/>
    <property type="match status" value="1"/>
</dbReference>
<evidence type="ECO:0000256" key="1">
    <source>
        <dbReference type="SAM" id="SignalP"/>
    </source>
</evidence>
<keyword evidence="4" id="KW-0378">Hydrolase</keyword>
<dbReference type="GO" id="GO:0005975">
    <property type="term" value="P:carbohydrate metabolic process"/>
    <property type="evidence" value="ECO:0007669"/>
    <property type="project" value="InterPro"/>
</dbReference>
<gene>
    <name evidence="4" type="ORF">NQZ67_10595</name>
</gene>
<organism evidence="4 5">
    <name type="scientific">Paenibacillus soyae</name>
    <dbReference type="NCBI Taxonomy" id="2969249"/>
    <lineage>
        <taxon>Bacteria</taxon>
        <taxon>Bacillati</taxon>
        <taxon>Bacillota</taxon>
        <taxon>Bacilli</taxon>
        <taxon>Bacillales</taxon>
        <taxon>Paenibacillaceae</taxon>
        <taxon>Paenibacillus</taxon>
    </lineage>
</organism>
<dbReference type="AlphaFoldDB" id="A0A9X2MQ18"/>
<dbReference type="EMBL" id="JANIPJ010000006">
    <property type="protein sequence ID" value="MCR2804330.1"/>
    <property type="molecule type" value="Genomic_DNA"/>
</dbReference>
<dbReference type="PANTHER" id="PTHR46066">
    <property type="entry name" value="CHITINASE DOMAIN-CONTAINING PROTEIN 1 FAMILY MEMBER"/>
    <property type="match status" value="1"/>
</dbReference>
<evidence type="ECO:0000313" key="5">
    <source>
        <dbReference type="Proteomes" id="UP001141950"/>
    </source>
</evidence>
<dbReference type="SUPFAM" id="SSF51445">
    <property type="entry name" value="(Trans)glycosidases"/>
    <property type="match status" value="1"/>
</dbReference>
<keyword evidence="5" id="KW-1185">Reference proteome</keyword>
<dbReference type="PANTHER" id="PTHR46066:SF2">
    <property type="entry name" value="CHITINASE DOMAIN-CONTAINING PROTEIN 1"/>
    <property type="match status" value="1"/>
</dbReference>
<dbReference type="RefSeq" id="WP_257445279.1">
    <property type="nucleotide sequence ID" value="NZ_JANIPJ010000006.1"/>
</dbReference>